<name>A0A848E649_9PROT</name>
<dbReference type="Gene3D" id="3.40.50.20">
    <property type="match status" value="1"/>
</dbReference>
<reference evidence="3 4" key="1">
    <citation type="submission" date="2020-03" db="EMBL/GenBank/DDBJ databases">
        <authorList>
            <person name="Sun Q."/>
        </authorList>
    </citation>
    <scope>NUCLEOTIDE SEQUENCE [LARGE SCALE GENOMIC DNA]</scope>
    <source>
        <strain evidence="3 4">JC162</strain>
    </source>
</reference>
<proteinExistence type="predicted"/>
<dbReference type="Pfam" id="PF06230">
    <property type="entry name" value="LpxI_C"/>
    <property type="match status" value="1"/>
</dbReference>
<accession>A0A848E649</accession>
<feature type="domain" description="LpxI N-terminal" evidence="2">
    <location>
        <begin position="8"/>
        <end position="136"/>
    </location>
</feature>
<evidence type="ECO:0000259" key="2">
    <source>
        <dbReference type="Pfam" id="PF17930"/>
    </source>
</evidence>
<evidence type="ECO:0000259" key="1">
    <source>
        <dbReference type="Pfam" id="PF06230"/>
    </source>
</evidence>
<dbReference type="InterPro" id="IPR041255">
    <property type="entry name" value="LpxI_N"/>
</dbReference>
<dbReference type="AlphaFoldDB" id="A0A848E649"/>
<evidence type="ECO:0000313" key="3">
    <source>
        <dbReference type="EMBL" id="NMJ39881.1"/>
    </source>
</evidence>
<dbReference type="PANTHER" id="PTHR39962">
    <property type="entry name" value="BLL4848 PROTEIN"/>
    <property type="match status" value="1"/>
</dbReference>
<dbReference type="Proteomes" id="UP000548582">
    <property type="component" value="Unassembled WGS sequence"/>
</dbReference>
<comment type="caution">
    <text evidence="3">The sequence shown here is derived from an EMBL/GenBank/DDBJ whole genome shotgun (WGS) entry which is preliminary data.</text>
</comment>
<dbReference type="InterPro" id="IPR010415">
    <property type="entry name" value="LpxI_C"/>
</dbReference>
<dbReference type="InterPro" id="IPR053174">
    <property type="entry name" value="LpxI"/>
</dbReference>
<dbReference type="RefSeq" id="WP_170052189.1">
    <property type="nucleotide sequence ID" value="NZ_JABBKX010000001.1"/>
</dbReference>
<dbReference type="EMBL" id="JABBKX010000001">
    <property type="protein sequence ID" value="NMJ39881.1"/>
    <property type="molecule type" value="Genomic_DNA"/>
</dbReference>
<gene>
    <name evidence="3" type="ORF">GWK16_01410</name>
</gene>
<organism evidence="3 4">
    <name type="scientific">Neoroseomonas marina</name>
    <dbReference type="NCBI Taxonomy" id="1232220"/>
    <lineage>
        <taxon>Bacteria</taxon>
        <taxon>Pseudomonadati</taxon>
        <taxon>Pseudomonadota</taxon>
        <taxon>Alphaproteobacteria</taxon>
        <taxon>Acetobacterales</taxon>
        <taxon>Acetobacteraceae</taxon>
        <taxon>Neoroseomonas</taxon>
    </lineage>
</organism>
<dbReference type="InterPro" id="IPR043167">
    <property type="entry name" value="LpxI_C_sf"/>
</dbReference>
<feature type="domain" description="LpxI C-terminal" evidence="1">
    <location>
        <begin position="143"/>
        <end position="270"/>
    </location>
</feature>
<keyword evidence="4" id="KW-1185">Reference proteome</keyword>
<evidence type="ECO:0000313" key="4">
    <source>
        <dbReference type="Proteomes" id="UP000548582"/>
    </source>
</evidence>
<dbReference type="Gene3D" id="3.40.140.80">
    <property type="match status" value="1"/>
</dbReference>
<dbReference type="PANTHER" id="PTHR39962:SF1">
    <property type="entry name" value="LPXI FAMILY PROTEIN"/>
    <property type="match status" value="1"/>
</dbReference>
<dbReference type="Pfam" id="PF17930">
    <property type="entry name" value="LpxI_N"/>
    <property type="match status" value="1"/>
</dbReference>
<sequence>MTPPEGPLGIIAGGGGLPVRVAEAVAASGRPVAVAVLDGHGDPAAYGAFAHAAFRWGLAAQMLAWLKGHGVRQVVLAGTVSRPSLLSLRPDAAGVKLLARIGRAAFTGDDSILRAVMTVLAEDGFEVVGAQQVLAGLLPAAALLAGPAPDDLARADIQRGLAVCRALGAADVGQGCVVQQGLVLAVEAIEGTDAMLDRCGALRRDGPGGVLVKCVKPGQSRLADLPTIGPQTVEGALAAGLRGLAFEADGTILLDRETTIARAAAAGLFLLAFDPAEFTEGTTA</sequence>
<protein>
    <submittedName>
        <fullName evidence="3">LpxI family protein</fullName>
    </submittedName>
</protein>